<organism evidence="2 3">
    <name type="scientific">Clathrospora elynae</name>
    <dbReference type="NCBI Taxonomy" id="706981"/>
    <lineage>
        <taxon>Eukaryota</taxon>
        <taxon>Fungi</taxon>
        <taxon>Dikarya</taxon>
        <taxon>Ascomycota</taxon>
        <taxon>Pezizomycotina</taxon>
        <taxon>Dothideomycetes</taxon>
        <taxon>Pleosporomycetidae</taxon>
        <taxon>Pleosporales</taxon>
        <taxon>Diademaceae</taxon>
        <taxon>Clathrospora</taxon>
    </lineage>
</organism>
<dbReference type="EMBL" id="ML976060">
    <property type="protein sequence ID" value="KAF1940601.1"/>
    <property type="molecule type" value="Genomic_DNA"/>
</dbReference>
<sequence length="77" mass="8417">MRAHCLAAVFGLSADLKRHEHTMHKQLTASKNKTFKCTVPGSLHRRRSLTAKTTSSGMWSDVRDPAANGKGRTLTPG</sequence>
<dbReference type="Proteomes" id="UP000800038">
    <property type="component" value="Unassembled WGS sequence"/>
</dbReference>
<evidence type="ECO:0000256" key="1">
    <source>
        <dbReference type="SAM" id="MobiDB-lite"/>
    </source>
</evidence>
<proteinExistence type="predicted"/>
<evidence type="ECO:0000313" key="2">
    <source>
        <dbReference type="EMBL" id="KAF1940601.1"/>
    </source>
</evidence>
<dbReference type="AlphaFoldDB" id="A0A6A5SIZ9"/>
<name>A0A6A5SIZ9_9PLEO</name>
<feature type="region of interest" description="Disordered" evidence="1">
    <location>
        <begin position="46"/>
        <end position="77"/>
    </location>
</feature>
<protein>
    <submittedName>
        <fullName evidence="2">Uncharacterized protein</fullName>
    </submittedName>
</protein>
<evidence type="ECO:0000313" key="3">
    <source>
        <dbReference type="Proteomes" id="UP000800038"/>
    </source>
</evidence>
<accession>A0A6A5SIZ9</accession>
<keyword evidence="3" id="KW-1185">Reference proteome</keyword>
<reference evidence="2" key="1">
    <citation type="journal article" date="2020" name="Stud. Mycol.">
        <title>101 Dothideomycetes genomes: a test case for predicting lifestyles and emergence of pathogens.</title>
        <authorList>
            <person name="Haridas S."/>
            <person name="Albert R."/>
            <person name="Binder M."/>
            <person name="Bloem J."/>
            <person name="Labutti K."/>
            <person name="Salamov A."/>
            <person name="Andreopoulos B."/>
            <person name="Baker S."/>
            <person name="Barry K."/>
            <person name="Bills G."/>
            <person name="Bluhm B."/>
            <person name="Cannon C."/>
            <person name="Castanera R."/>
            <person name="Culley D."/>
            <person name="Daum C."/>
            <person name="Ezra D."/>
            <person name="Gonzalez J."/>
            <person name="Henrissat B."/>
            <person name="Kuo A."/>
            <person name="Liang C."/>
            <person name="Lipzen A."/>
            <person name="Lutzoni F."/>
            <person name="Magnuson J."/>
            <person name="Mondo S."/>
            <person name="Nolan M."/>
            <person name="Ohm R."/>
            <person name="Pangilinan J."/>
            <person name="Park H.-J."/>
            <person name="Ramirez L."/>
            <person name="Alfaro M."/>
            <person name="Sun H."/>
            <person name="Tritt A."/>
            <person name="Yoshinaga Y."/>
            <person name="Zwiers L.-H."/>
            <person name="Turgeon B."/>
            <person name="Goodwin S."/>
            <person name="Spatafora J."/>
            <person name="Crous P."/>
            <person name="Grigoriev I."/>
        </authorList>
    </citation>
    <scope>NUCLEOTIDE SEQUENCE</scope>
    <source>
        <strain evidence="2">CBS 161.51</strain>
    </source>
</reference>
<gene>
    <name evidence="2" type="ORF">EJ02DRAFT_226559</name>
</gene>